<feature type="transmembrane region" description="Helical" evidence="2">
    <location>
        <begin position="44"/>
        <end position="62"/>
    </location>
</feature>
<keyword evidence="2" id="KW-1133">Transmembrane helix</keyword>
<feature type="transmembrane region" description="Helical" evidence="2">
    <location>
        <begin position="169"/>
        <end position="188"/>
    </location>
</feature>
<dbReference type="GO" id="GO:0009103">
    <property type="term" value="P:lipopolysaccharide biosynthetic process"/>
    <property type="evidence" value="ECO:0007669"/>
    <property type="project" value="TreeGrafter"/>
</dbReference>
<dbReference type="Proteomes" id="UP000199645">
    <property type="component" value="Unassembled WGS sequence"/>
</dbReference>
<evidence type="ECO:0000256" key="1">
    <source>
        <dbReference type="SAM" id="MobiDB-lite"/>
    </source>
</evidence>
<feature type="compositionally biased region" description="Low complexity" evidence="1">
    <location>
        <begin position="374"/>
        <end position="400"/>
    </location>
</feature>
<feature type="transmembrane region" description="Helical" evidence="2">
    <location>
        <begin position="242"/>
        <end position="261"/>
    </location>
</feature>
<organism evidence="4 5">
    <name type="scientific">Actinoplanes philippinensis</name>
    <dbReference type="NCBI Taxonomy" id="35752"/>
    <lineage>
        <taxon>Bacteria</taxon>
        <taxon>Bacillati</taxon>
        <taxon>Actinomycetota</taxon>
        <taxon>Actinomycetes</taxon>
        <taxon>Micromonosporales</taxon>
        <taxon>Micromonosporaceae</taxon>
        <taxon>Actinoplanes</taxon>
    </lineage>
</organism>
<feature type="transmembrane region" description="Helical" evidence="2">
    <location>
        <begin position="294"/>
        <end position="313"/>
    </location>
</feature>
<feature type="transmembrane region" description="Helical" evidence="2">
    <location>
        <begin position="208"/>
        <end position="230"/>
    </location>
</feature>
<sequence>MAEQNRPVLTALTGLRAVAAIGVVVSHSGVPASLPEHLGRIASWGHIGVPMFFMLSGVVLAYNYPDLRGWEGRCTIRFYIARIARVMPLYWAVIAYCAVYLWAYGRPNHGWALLQNLLAVQTWSGDLKVAMGYYNSPGWSIGVELFFYALFPFLVPLVASLARRSGARGLILLILAMTAVILTLWAAFHLTGHSSFKADNPASAHRWLYRNPLCHLPMFVVGMAVAFLIPYTGRWSTGRHQAIQAFVFSYVFGLAAFRPMGSGWSSAAYGLLFVVPFALVMISLASGRGWMARILSTTVMVRLGLASYALYLTHRWILFDLGTADRIRTGGGWAPYGALLITLAVLLLIAEGAHQYIEEPARRLLVRFTRRWTSGGTSHAAPTSTTPGPGGPASEAAPPGRLATAGPRPSLAGRHNPVDAAGRAT</sequence>
<dbReference type="GO" id="GO:0016020">
    <property type="term" value="C:membrane"/>
    <property type="evidence" value="ECO:0007669"/>
    <property type="project" value="TreeGrafter"/>
</dbReference>
<dbReference type="OrthoDB" id="9796461at2"/>
<keyword evidence="4" id="KW-0012">Acyltransferase</keyword>
<feature type="transmembrane region" description="Helical" evidence="2">
    <location>
        <begin position="83"/>
        <end position="103"/>
    </location>
</feature>
<feature type="domain" description="Acyltransferase 3" evidence="3">
    <location>
        <begin position="11"/>
        <end position="347"/>
    </location>
</feature>
<dbReference type="Pfam" id="PF01757">
    <property type="entry name" value="Acyl_transf_3"/>
    <property type="match status" value="1"/>
</dbReference>
<feature type="transmembrane region" description="Helical" evidence="2">
    <location>
        <begin position="267"/>
        <end position="287"/>
    </location>
</feature>
<keyword evidence="4" id="KW-0808">Transferase</keyword>
<feature type="region of interest" description="Disordered" evidence="1">
    <location>
        <begin position="374"/>
        <end position="425"/>
    </location>
</feature>
<dbReference type="PANTHER" id="PTHR23028:SF53">
    <property type="entry name" value="ACYL_TRANSF_3 DOMAIN-CONTAINING PROTEIN"/>
    <property type="match status" value="1"/>
</dbReference>
<protein>
    <submittedName>
        <fullName evidence="4">Peptidoglycan/LPS O-acetylase OafA/YrhL, contains acyltransferase and SGNH-hydrolase domains</fullName>
    </submittedName>
</protein>
<keyword evidence="2" id="KW-0812">Transmembrane</keyword>
<evidence type="ECO:0000313" key="5">
    <source>
        <dbReference type="Proteomes" id="UP000199645"/>
    </source>
</evidence>
<accession>A0A1I2CNY5</accession>
<dbReference type="EMBL" id="FONV01000003">
    <property type="protein sequence ID" value="SFE69855.1"/>
    <property type="molecule type" value="Genomic_DNA"/>
</dbReference>
<dbReference type="InterPro" id="IPR002656">
    <property type="entry name" value="Acyl_transf_3_dom"/>
</dbReference>
<dbReference type="PANTHER" id="PTHR23028">
    <property type="entry name" value="ACETYLTRANSFERASE"/>
    <property type="match status" value="1"/>
</dbReference>
<reference evidence="4 5" key="1">
    <citation type="submission" date="2016-10" db="EMBL/GenBank/DDBJ databases">
        <authorList>
            <person name="de Groot N.N."/>
        </authorList>
    </citation>
    <scope>NUCLEOTIDE SEQUENCE [LARGE SCALE GENOMIC DNA]</scope>
    <source>
        <strain evidence="4 5">DSM 43019</strain>
    </source>
</reference>
<keyword evidence="4" id="KW-0378">Hydrolase</keyword>
<dbReference type="STRING" id="35752.SAMN05421541_103107"/>
<dbReference type="InterPro" id="IPR050879">
    <property type="entry name" value="Acyltransferase_3"/>
</dbReference>
<dbReference type="GO" id="GO:0016747">
    <property type="term" value="F:acyltransferase activity, transferring groups other than amino-acyl groups"/>
    <property type="evidence" value="ECO:0007669"/>
    <property type="project" value="InterPro"/>
</dbReference>
<gene>
    <name evidence="4" type="ORF">SAMN05421541_103107</name>
</gene>
<dbReference type="AlphaFoldDB" id="A0A1I2CNY5"/>
<evidence type="ECO:0000313" key="4">
    <source>
        <dbReference type="EMBL" id="SFE69855.1"/>
    </source>
</evidence>
<proteinExistence type="predicted"/>
<evidence type="ECO:0000256" key="2">
    <source>
        <dbReference type="SAM" id="Phobius"/>
    </source>
</evidence>
<feature type="transmembrane region" description="Helical" evidence="2">
    <location>
        <begin position="333"/>
        <end position="353"/>
    </location>
</feature>
<name>A0A1I2CNY5_9ACTN</name>
<keyword evidence="5" id="KW-1185">Reference proteome</keyword>
<evidence type="ECO:0000259" key="3">
    <source>
        <dbReference type="Pfam" id="PF01757"/>
    </source>
</evidence>
<keyword evidence="2" id="KW-0472">Membrane</keyword>
<dbReference type="GO" id="GO:0016787">
    <property type="term" value="F:hydrolase activity"/>
    <property type="evidence" value="ECO:0007669"/>
    <property type="project" value="UniProtKB-KW"/>
</dbReference>
<feature type="transmembrane region" description="Helical" evidence="2">
    <location>
        <begin position="145"/>
        <end position="162"/>
    </location>
</feature>